<dbReference type="SUPFAM" id="SSF55874">
    <property type="entry name" value="ATPase domain of HSP90 chaperone/DNA topoisomerase II/histidine kinase"/>
    <property type="match status" value="1"/>
</dbReference>
<dbReference type="Pfam" id="PF02518">
    <property type="entry name" value="HATPase_c"/>
    <property type="match status" value="1"/>
</dbReference>
<evidence type="ECO:0000259" key="8">
    <source>
        <dbReference type="PROSITE" id="PS50110"/>
    </source>
</evidence>
<dbReference type="GO" id="GO:0009927">
    <property type="term" value="F:histidine phosphotransfer kinase activity"/>
    <property type="evidence" value="ECO:0007669"/>
    <property type="project" value="TreeGrafter"/>
</dbReference>
<dbReference type="InterPro" id="IPR003594">
    <property type="entry name" value="HATPase_dom"/>
</dbReference>
<dbReference type="EMBL" id="CP002083">
    <property type="protein sequence ID" value="ADJ24918.1"/>
    <property type="molecule type" value="Genomic_DNA"/>
</dbReference>
<accession>D8JW39</accession>
<dbReference type="SMART" id="SM00448">
    <property type="entry name" value="REC"/>
    <property type="match status" value="1"/>
</dbReference>
<feature type="domain" description="Histidine kinase" evidence="7">
    <location>
        <begin position="100"/>
        <end position="313"/>
    </location>
</feature>
<dbReference type="FunFam" id="3.30.565.10:FF:000049">
    <property type="entry name" value="Two-component sensor histidine kinase"/>
    <property type="match status" value="1"/>
</dbReference>
<organism evidence="9 10">
    <name type="scientific">Hyphomicrobium denitrificans (strain ATCC 51888 / DSM 1869 / NCIMB 11706 / TK 0415)</name>
    <dbReference type="NCBI Taxonomy" id="582899"/>
    <lineage>
        <taxon>Bacteria</taxon>
        <taxon>Pseudomonadati</taxon>
        <taxon>Pseudomonadota</taxon>
        <taxon>Alphaproteobacteria</taxon>
        <taxon>Hyphomicrobiales</taxon>
        <taxon>Hyphomicrobiaceae</taxon>
        <taxon>Hyphomicrobium</taxon>
    </lineage>
</organism>
<evidence type="ECO:0000313" key="9">
    <source>
        <dbReference type="EMBL" id="ADJ24918.1"/>
    </source>
</evidence>
<dbReference type="Gene3D" id="3.30.565.10">
    <property type="entry name" value="Histidine kinase-like ATPase, C-terminal domain"/>
    <property type="match status" value="1"/>
</dbReference>
<evidence type="ECO:0000256" key="6">
    <source>
        <dbReference type="PROSITE-ProRule" id="PRU00169"/>
    </source>
</evidence>
<dbReference type="EC" id="2.7.13.3" evidence="2"/>
<dbReference type="CDD" id="cd00156">
    <property type="entry name" value="REC"/>
    <property type="match status" value="1"/>
</dbReference>
<dbReference type="InterPro" id="IPR036890">
    <property type="entry name" value="HATPase_C_sf"/>
</dbReference>
<feature type="domain" description="Response regulatory" evidence="8">
    <location>
        <begin position="336"/>
        <end position="453"/>
    </location>
</feature>
<evidence type="ECO:0000256" key="5">
    <source>
        <dbReference type="ARBA" id="ARBA00022777"/>
    </source>
</evidence>
<dbReference type="Pfam" id="PF00072">
    <property type="entry name" value="Response_reg"/>
    <property type="match status" value="1"/>
</dbReference>
<dbReference type="GO" id="GO:0000155">
    <property type="term" value="F:phosphorelay sensor kinase activity"/>
    <property type="evidence" value="ECO:0007669"/>
    <property type="project" value="InterPro"/>
</dbReference>
<dbReference type="Gene3D" id="1.10.287.130">
    <property type="match status" value="1"/>
</dbReference>
<keyword evidence="10" id="KW-1185">Reference proteome</keyword>
<keyword evidence="5 9" id="KW-0418">Kinase</keyword>
<dbReference type="InterPro" id="IPR011006">
    <property type="entry name" value="CheY-like_superfamily"/>
</dbReference>
<dbReference type="PROSITE" id="PS50109">
    <property type="entry name" value="HIS_KIN"/>
    <property type="match status" value="1"/>
</dbReference>
<dbReference type="SUPFAM" id="SSF47384">
    <property type="entry name" value="Homodimeric domain of signal transducing histidine kinase"/>
    <property type="match status" value="1"/>
</dbReference>
<evidence type="ECO:0000259" key="7">
    <source>
        <dbReference type="PROSITE" id="PS50109"/>
    </source>
</evidence>
<dbReference type="PANTHER" id="PTHR43047">
    <property type="entry name" value="TWO-COMPONENT HISTIDINE PROTEIN KINASE"/>
    <property type="match status" value="1"/>
</dbReference>
<dbReference type="eggNOG" id="COG2205">
    <property type="taxonomic scope" value="Bacteria"/>
</dbReference>
<evidence type="ECO:0000256" key="3">
    <source>
        <dbReference type="ARBA" id="ARBA00022553"/>
    </source>
</evidence>
<keyword evidence="3 6" id="KW-0597">Phosphoprotein</keyword>
<dbReference type="eggNOG" id="COG0784">
    <property type="taxonomic scope" value="Bacteria"/>
</dbReference>
<dbReference type="Pfam" id="PF00512">
    <property type="entry name" value="HisKA"/>
    <property type="match status" value="1"/>
</dbReference>
<dbReference type="InterPro" id="IPR001789">
    <property type="entry name" value="Sig_transdc_resp-reg_receiver"/>
</dbReference>
<dbReference type="CDD" id="cd00082">
    <property type="entry name" value="HisKA"/>
    <property type="match status" value="1"/>
</dbReference>
<gene>
    <name evidence="9" type="ordered locus">Hden_3123</name>
</gene>
<dbReference type="STRING" id="582899.Hden_3123"/>
<dbReference type="KEGG" id="hdn:Hden_3123"/>
<dbReference type="SUPFAM" id="SSF52172">
    <property type="entry name" value="CheY-like"/>
    <property type="match status" value="1"/>
</dbReference>
<dbReference type="InterPro" id="IPR005467">
    <property type="entry name" value="His_kinase_dom"/>
</dbReference>
<dbReference type="InterPro" id="IPR036097">
    <property type="entry name" value="HisK_dim/P_sf"/>
</dbReference>
<evidence type="ECO:0000313" key="10">
    <source>
        <dbReference type="Proteomes" id="UP000002033"/>
    </source>
</evidence>
<evidence type="ECO:0000256" key="2">
    <source>
        <dbReference type="ARBA" id="ARBA00012438"/>
    </source>
</evidence>
<dbReference type="PRINTS" id="PR00344">
    <property type="entry name" value="BCTRLSENSOR"/>
</dbReference>
<dbReference type="Proteomes" id="UP000002033">
    <property type="component" value="Chromosome"/>
</dbReference>
<dbReference type="InterPro" id="IPR004358">
    <property type="entry name" value="Sig_transdc_His_kin-like_C"/>
</dbReference>
<evidence type="ECO:0000256" key="1">
    <source>
        <dbReference type="ARBA" id="ARBA00000085"/>
    </source>
</evidence>
<dbReference type="PANTHER" id="PTHR43047:SF9">
    <property type="entry name" value="HISTIDINE KINASE"/>
    <property type="match status" value="1"/>
</dbReference>
<dbReference type="SMART" id="SM00388">
    <property type="entry name" value="HisKA"/>
    <property type="match status" value="1"/>
</dbReference>
<dbReference type="RefSeq" id="WP_013217077.1">
    <property type="nucleotide sequence ID" value="NC_014313.1"/>
</dbReference>
<evidence type="ECO:0000256" key="4">
    <source>
        <dbReference type="ARBA" id="ARBA00022679"/>
    </source>
</evidence>
<dbReference type="Gene3D" id="3.40.50.2300">
    <property type="match status" value="1"/>
</dbReference>
<keyword evidence="4" id="KW-0808">Transferase</keyword>
<dbReference type="CDD" id="cd00075">
    <property type="entry name" value="HATPase"/>
    <property type="match status" value="1"/>
</dbReference>
<dbReference type="HOGENOM" id="CLU_000445_114_75_5"/>
<dbReference type="SMART" id="SM00387">
    <property type="entry name" value="HATPase_c"/>
    <property type="match status" value="1"/>
</dbReference>
<reference evidence="10" key="1">
    <citation type="journal article" date="2011" name="J. Bacteriol.">
        <title>Genome sequences of eight morphologically diverse alphaproteobacteria.</title>
        <authorList>
            <consortium name="US DOE Joint Genome Institute"/>
            <person name="Brown P.J."/>
            <person name="Kysela D.T."/>
            <person name="Buechlein A."/>
            <person name="Hemmerich C."/>
            <person name="Brun Y.V."/>
        </authorList>
    </citation>
    <scope>NUCLEOTIDE SEQUENCE [LARGE SCALE GENOMIC DNA]</scope>
    <source>
        <strain evidence="10">ATCC 51888 / DSM 1869 / NCIB 11706 / TK 0415</strain>
    </source>
</reference>
<dbReference type="OrthoDB" id="9764438at2"/>
<dbReference type="AlphaFoldDB" id="D8JW39"/>
<sequence>MTDGTPTDRQPQTPLEFGRAVDKLRKINDALMKRVERSMDQQANAFSLFQTAINQETQIRIRTEELNNALTKLAQANVELSAARDAAERSNVFKTRFFTAVGHDLLQPLHAARLTLSELMDTQSEPDHKQLTNNISSALVTIEELLTSILDISKLEAGVFVPNIQTVSLGAIFEQLACNIEPVTRRKRLDFRWRPTNLGVRSDPLMLRRIVQNLVANAAHYTEAGGVLLAARRRGSQVEIEVWDTGPGVAPQERERIFEEFHRGEASERSGGAGFGLGLAIVRRMSESLGHELKLQSRVGVGSRFSITAPHAALLSQAEPKVQSAPSSNNYLVARPLIVIDNDLSVLGAMQTLLSRWGADVRLARDLDDVNEILSDSAFTPAIILADYHLDGSVLGIEAVVRIRQAFGRAIPAILITADRTQATAEAAKQFDCALLHKPVRPAELRALMQHLLA</sequence>
<dbReference type="InterPro" id="IPR003661">
    <property type="entry name" value="HisK_dim/P_dom"/>
</dbReference>
<proteinExistence type="predicted"/>
<name>D8JW39_HYPDA</name>
<dbReference type="PROSITE" id="PS50110">
    <property type="entry name" value="RESPONSE_REGULATORY"/>
    <property type="match status" value="1"/>
</dbReference>
<comment type="catalytic activity">
    <reaction evidence="1">
        <text>ATP + protein L-histidine = ADP + protein N-phospho-L-histidine.</text>
        <dbReference type="EC" id="2.7.13.3"/>
    </reaction>
</comment>
<dbReference type="GO" id="GO:0005886">
    <property type="term" value="C:plasma membrane"/>
    <property type="evidence" value="ECO:0007669"/>
    <property type="project" value="TreeGrafter"/>
</dbReference>
<feature type="modified residue" description="4-aspartylphosphate" evidence="6">
    <location>
        <position position="387"/>
    </location>
</feature>
<protein>
    <recommendedName>
        <fullName evidence="2">histidine kinase</fullName>
        <ecNumber evidence="2">2.7.13.3</ecNumber>
    </recommendedName>
</protein>